<dbReference type="EnsemblPlants" id="AVESA.00010b.r2.5DG1003160.2">
    <property type="protein sequence ID" value="AVESA.00010b.r2.5DG1003160.2.CDS"/>
    <property type="gene ID" value="AVESA.00010b.r2.5DG1003160"/>
</dbReference>
<keyword evidence="2" id="KW-1185">Reference proteome</keyword>
<evidence type="ECO:0000313" key="2">
    <source>
        <dbReference type="Proteomes" id="UP001732700"/>
    </source>
</evidence>
<evidence type="ECO:0000313" key="1">
    <source>
        <dbReference type="EnsemblPlants" id="AVESA.00010b.r2.5DG1003160.2.CDS"/>
    </source>
</evidence>
<dbReference type="Proteomes" id="UP001732700">
    <property type="component" value="Chromosome 5D"/>
</dbReference>
<name>A0ACD5YPQ9_AVESA</name>
<reference evidence="1" key="2">
    <citation type="submission" date="2025-09" db="UniProtKB">
        <authorList>
            <consortium name="EnsemblPlants"/>
        </authorList>
    </citation>
    <scope>IDENTIFICATION</scope>
</reference>
<reference evidence="1" key="1">
    <citation type="submission" date="2021-05" db="EMBL/GenBank/DDBJ databases">
        <authorList>
            <person name="Scholz U."/>
            <person name="Mascher M."/>
            <person name="Fiebig A."/>
        </authorList>
    </citation>
    <scope>NUCLEOTIDE SEQUENCE [LARGE SCALE GENOMIC DNA]</scope>
</reference>
<protein>
    <submittedName>
        <fullName evidence="1">Uncharacterized protein</fullName>
    </submittedName>
</protein>
<proteinExistence type="predicted"/>
<sequence>MAMRVDSAILAIVVAFLLPLRLLSLVARLNSSGSAGDLRRSCTALTIAAALLAAIFALPRDHVGGAGHCGASVSDAGEDGMGREVRLEIEQLKLQLNRLESFQENNSKASDDKGRVSEEDGEVVKAVGLEIQALIKEQENIKAILVKMHTEWENNSKASIDKGHVSEEDVEVVKAMGLDIQALIKEQENIKELLWSSDSTIKSVTNEVLILAAESRKMNSDVYNIWSLANDTEKTVEALHSDVKKVQVLTDESRNLGSSIRQVWSLAKDTGKKVEALYADIEKVQIVSDMSRKMESNMHKMWSYAKQTEKRVEDLYSDVKKGFLKRSGKQGEVILSWQPMLHGCTAQLSEDGPVPS</sequence>
<accession>A0ACD5YPQ9</accession>
<organism evidence="1 2">
    <name type="scientific">Avena sativa</name>
    <name type="common">Oat</name>
    <dbReference type="NCBI Taxonomy" id="4498"/>
    <lineage>
        <taxon>Eukaryota</taxon>
        <taxon>Viridiplantae</taxon>
        <taxon>Streptophyta</taxon>
        <taxon>Embryophyta</taxon>
        <taxon>Tracheophyta</taxon>
        <taxon>Spermatophyta</taxon>
        <taxon>Magnoliopsida</taxon>
        <taxon>Liliopsida</taxon>
        <taxon>Poales</taxon>
        <taxon>Poaceae</taxon>
        <taxon>BOP clade</taxon>
        <taxon>Pooideae</taxon>
        <taxon>Poodae</taxon>
        <taxon>Poeae</taxon>
        <taxon>Poeae Chloroplast Group 1 (Aveneae type)</taxon>
        <taxon>Aveninae</taxon>
        <taxon>Avena</taxon>
    </lineage>
</organism>